<evidence type="ECO:0000256" key="8">
    <source>
        <dbReference type="ARBA" id="ARBA00023167"/>
    </source>
</evidence>
<evidence type="ECO:0000256" key="2">
    <source>
        <dbReference type="ARBA" id="ARBA00022596"/>
    </source>
</evidence>
<protein>
    <recommendedName>
        <fullName evidence="9">Acireductone dioxygenase</fullName>
    </recommendedName>
    <alternativeName>
        <fullName evidence="9">1,2-dihydroxy-3-keto-5-methylthiopentene dioxygenase</fullName>
        <shortName evidence="9">DHK-MTPene dioxygenase</shortName>
    </alternativeName>
    <alternativeName>
        <fullName evidence="9">Acireductone dioxygenase (Fe(2+)-requiring)</fullName>
        <shortName evidence="9">ARD'</shortName>
        <shortName evidence="9">Fe-ARD</shortName>
        <ecNumber evidence="9">1.13.11.54</ecNumber>
    </alternativeName>
    <alternativeName>
        <fullName evidence="9">Acireductone dioxygenase (Ni(2+)-requiring)</fullName>
        <shortName evidence="9">ARD</shortName>
        <shortName evidence="9">Ni-ARD</shortName>
        <ecNumber evidence="9">1.13.11.53</ecNumber>
    </alternativeName>
</protein>
<evidence type="ECO:0000256" key="7">
    <source>
        <dbReference type="ARBA" id="ARBA00023004"/>
    </source>
</evidence>
<evidence type="ECO:0000256" key="4">
    <source>
        <dbReference type="ARBA" id="ARBA00022723"/>
    </source>
</evidence>
<comment type="catalytic activity">
    <reaction evidence="9">
        <text>1,2-dihydroxy-5-(methylsulfanyl)pent-1-en-3-one + O2 = 3-(methylsulfanyl)propanoate + CO + formate + 2 H(+)</text>
        <dbReference type="Rhea" id="RHEA:14161"/>
        <dbReference type="ChEBI" id="CHEBI:15378"/>
        <dbReference type="ChEBI" id="CHEBI:15379"/>
        <dbReference type="ChEBI" id="CHEBI:15740"/>
        <dbReference type="ChEBI" id="CHEBI:17245"/>
        <dbReference type="ChEBI" id="CHEBI:49016"/>
        <dbReference type="ChEBI" id="CHEBI:49252"/>
        <dbReference type="EC" id="1.13.11.53"/>
    </reaction>
</comment>
<comment type="pathway">
    <text evidence="9">Amino-acid biosynthesis; L-methionine biosynthesis via salvage pathway; L-methionine from S-methyl-5-thio-alpha-D-ribose 1-phosphate: step 5/6.</text>
</comment>
<dbReference type="InterPro" id="IPR014710">
    <property type="entry name" value="RmlC-like_jellyroll"/>
</dbReference>
<evidence type="ECO:0000256" key="1">
    <source>
        <dbReference type="ARBA" id="ARBA00000428"/>
    </source>
</evidence>
<comment type="subunit">
    <text evidence="9">Monomer.</text>
</comment>
<evidence type="ECO:0000313" key="11">
    <source>
        <dbReference type="Proteomes" id="UP001595457"/>
    </source>
</evidence>
<evidence type="ECO:0000313" key="10">
    <source>
        <dbReference type="EMBL" id="MFC2971096.1"/>
    </source>
</evidence>
<keyword evidence="5 9" id="KW-0223">Dioxygenase</keyword>
<comment type="cofactor">
    <cofactor evidence="9">
        <name>Fe(2+)</name>
        <dbReference type="ChEBI" id="CHEBI:29033"/>
    </cofactor>
    <text evidence="9">Binds 1 Fe(2+) cation per monomer.</text>
</comment>
<keyword evidence="3 9" id="KW-0028">Amino-acid biosynthesis</keyword>
<evidence type="ECO:0000256" key="9">
    <source>
        <dbReference type="HAMAP-Rule" id="MF_01682"/>
    </source>
</evidence>
<gene>
    <name evidence="9" type="primary">mtnD</name>
    <name evidence="10" type="ORF">ACFOJE_02545</name>
</gene>
<accession>A0ABV7AQK2</accession>
<dbReference type="InterPro" id="IPR011051">
    <property type="entry name" value="RmlC_Cupin_sf"/>
</dbReference>
<dbReference type="CDD" id="cd02232">
    <property type="entry name" value="cupin_ARD"/>
    <property type="match status" value="1"/>
</dbReference>
<feature type="binding site" evidence="9">
    <location>
        <position position="103"/>
    </location>
    <ligand>
        <name>Ni(2+)</name>
        <dbReference type="ChEBI" id="CHEBI:49786"/>
    </ligand>
</feature>
<reference evidence="11" key="1">
    <citation type="journal article" date="2019" name="Int. J. Syst. Evol. Microbiol.">
        <title>The Global Catalogue of Microorganisms (GCM) 10K type strain sequencing project: providing services to taxonomists for standard genome sequencing and annotation.</title>
        <authorList>
            <consortium name="The Broad Institute Genomics Platform"/>
            <consortium name="The Broad Institute Genome Sequencing Center for Infectious Disease"/>
            <person name="Wu L."/>
            <person name="Ma J."/>
        </authorList>
    </citation>
    <scope>NUCLEOTIDE SEQUENCE [LARGE SCALE GENOMIC DNA]</scope>
    <source>
        <strain evidence="11">KCTC 62195</strain>
    </source>
</reference>
<dbReference type="SUPFAM" id="SSF51182">
    <property type="entry name" value="RmlC-like cupins"/>
    <property type="match status" value="1"/>
</dbReference>
<dbReference type="Pfam" id="PF03079">
    <property type="entry name" value="ARD"/>
    <property type="match status" value="1"/>
</dbReference>
<comment type="function">
    <text evidence="9">Catalyzes 2 different reactions between oxygene and the acireductone 1,2-dihydroxy-3-keto-5-methylthiopentene (DHK-MTPene) depending upon the metal bound in the active site. Fe-containing acireductone dioxygenase (Fe-ARD) produces formate and 2-keto-4-methylthiobutyrate (KMTB), the alpha-ketoacid precursor of methionine in the methionine recycle pathway. Ni-containing acireductone dioxygenase (Ni-ARD) produces methylthiopropionate, carbon monoxide and formate, and does not lie on the methionine recycle pathway.</text>
</comment>
<keyword evidence="4 9" id="KW-0479">Metal-binding</keyword>
<dbReference type="EC" id="1.13.11.54" evidence="9"/>
<organism evidence="10 11">
    <name type="scientific">Azotobacter bryophylli</name>
    <dbReference type="NCBI Taxonomy" id="1986537"/>
    <lineage>
        <taxon>Bacteria</taxon>
        <taxon>Pseudomonadati</taxon>
        <taxon>Pseudomonadota</taxon>
        <taxon>Gammaproteobacteria</taxon>
        <taxon>Pseudomonadales</taxon>
        <taxon>Pseudomonadaceae</taxon>
        <taxon>Azotobacter</taxon>
    </lineage>
</organism>
<evidence type="ECO:0000256" key="6">
    <source>
        <dbReference type="ARBA" id="ARBA00023002"/>
    </source>
</evidence>
<comment type="similarity">
    <text evidence="9">Belongs to the acireductone dioxygenase (ARD) family.</text>
</comment>
<feature type="site" description="Important to generate the dianion" evidence="9">
    <location>
        <position position="105"/>
    </location>
</feature>
<name>A0ABV7AQK2_9GAMM</name>
<feature type="site" description="May play a role in transmitting local conformational changes" evidence="9">
    <location>
        <position position="102"/>
    </location>
</feature>
<keyword evidence="11" id="KW-1185">Reference proteome</keyword>
<keyword evidence="6 9" id="KW-0560">Oxidoreductase</keyword>
<feature type="binding site" evidence="9">
    <location>
        <position position="103"/>
    </location>
    <ligand>
        <name>Fe(2+)</name>
        <dbReference type="ChEBI" id="CHEBI:29033"/>
    </ligand>
</feature>
<evidence type="ECO:0000256" key="3">
    <source>
        <dbReference type="ARBA" id="ARBA00022605"/>
    </source>
</evidence>
<comment type="catalytic activity">
    <reaction evidence="1 9">
        <text>1,2-dihydroxy-5-(methylsulfanyl)pent-1-en-3-one + O2 = 4-methylsulfanyl-2-oxobutanoate + formate + 2 H(+)</text>
        <dbReference type="Rhea" id="RHEA:24504"/>
        <dbReference type="ChEBI" id="CHEBI:15378"/>
        <dbReference type="ChEBI" id="CHEBI:15379"/>
        <dbReference type="ChEBI" id="CHEBI:15740"/>
        <dbReference type="ChEBI" id="CHEBI:16723"/>
        <dbReference type="ChEBI" id="CHEBI:49252"/>
        <dbReference type="EC" id="1.13.11.54"/>
    </reaction>
</comment>
<keyword evidence="7 9" id="KW-0408">Iron</keyword>
<dbReference type="Gene3D" id="2.60.120.10">
    <property type="entry name" value="Jelly Rolls"/>
    <property type="match status" value="1"/>
</dbReference>
<feature type="binding site" evidence="9">
    <location>
        <position position="97"/>
    </location>
    <ligand>
        <name>Ni(2+)</name>
        <dbReference type="ChEBI" id="CHEBI:49786"/>
    </ligand>
</feature>
<dbReference type="RefSeq" id="WP_377812678.1">
    <property type="nucleotide sequence ID" value="NZ_JBHRSJ010000002.1"/>
</dbReference>
<keyword evidence="8 9" id="KW-0486">Methionine biosynthesis</keyword>
<dbReference type="InterPro" id="IPR004313">
    <property type="entry name" value="ARD"/>
</dbReference>
<comment type="caution">
    <text evidence="10">The sequence shown here is derived from an EMBL/GenBank/DDBJ whole genome shotgun (WGS) entry which is preliminary data.</text>
</comment>
<feature type="site" description="May play a role in metal incorporation in vivo" evidence="9">
    <location>
        <position position="96"/>
    </location>
</feature>
<evidence type="ECO:0000256" key="5">
    <source>
        <dbReference type="ARBA" id="ARBA00022964"/>
    </source>
</evidence>
<dbReference type="Proteomes" id="UP001595457">
    <property type="component" value="Unassembled WGS sequence"/>
</dbReference>
<dbReference type="EMBL" id="JBHRSJ010000002">
    <property type="protein sequence ID" value="MFC2971096.1"/>
    <property type="molecule type" value="Genomic_DNA"/>
</dbReference>
<keyword evidence="2 9" id="KW-0533">Nickel</keyword>
<feature type="binding site" evidence="9">
    <location>
        <position position="99"/>
    </location>
    <ligand>
        <name>Fe(2+)</name>
        <dbReference type="ChEBI" id="CHEBI:29033"/>
    </ligand>
</feature>
<dbReference type="HAMAP" id="MF_01682">
    <property type="entry name" value="Salvage_MtnD"/>
    <property type="match status" value="1"/>
</dbReference>
<feature type="binding site" evidence="9">
    <location>
        <position position="141"/>
    </location>
    <ligand>
        <name>Ni(2+)</name>
        <dbReference type="ChEBI" id="CHEBI:49786"/>
    </ligand>
</feature>
<feature type="binding site" evidence="9">
    <location>
        <position position="99"/>
    </location>
    <ligand>
        <name>Ni(2+)</name>
        <dbReference type="ChEBI" id="CHEBI:49786"/>
    </ligand>
</feature>
<dbReference type="PANTHER" id="PTHR23418:SF0">
    <property type="entry name" value="ACIREDUCTONE DIOXYGENASE"/>
    <property type="match status" value="1"/>
</dbReference>
<dbReference type="GO" id="GO:0051213">
    <property type="term" value="F:dioxygenase activity"/>
    <property type="evidence" value="ECO:0007669"/>
    <property type="project" value="UniProtKB-KW"/>
</dbReference>
<dbReference type="InterPro" id="IPR023956">
    <property type="entry name" value="ARD_bac"/>
</dbReference>
<comment type="cofactor">
    <cofactor evidence="9">
        <name>Ni(2+)</name>
        <dbReference type="ChEBI" id="CHEBI:49786"/>
    </cofactor>
    <text evidence="9">Binds 1 nickel ion per monomer.</text>
</comment>
<dbReference type="PANTHER" id="PTHR23418">
    <property type="entry name" value="ACIREDUCTONE DIOXYGENASE"/>
    <property type="match status" value="1"/>
</dbReference>
<proteinExistence type="inferred from homology"/>
<sequence length="181" mass="20158">MSCLSVYHDTNSAQPFKVLTHGEDIAATLAEVGVRFERWQASAPIAPGASQEQVIAAYRPEIERLKAEGGYVTVDVISLTDDHPQKAELRSKFLDEHTHGEDEVRFFVAGRGLFSLHIGDKVYAVLCEKNDLISVPAGTPHWFDMGEHPHFVAIRLFNNPEGWVARFTGKDIASHFPCLED</sequence>
<feature type="binding site" evidence="9">
    <location>
        <position position="141"/>
    </location>
    <ligand>
        <name>Fe(2+)</name>
        <dbReference type="ChEBI" id="CHEBI:29033"/>
    </ligand>
</feature>
<dbReference type="EC" id="1.13.11.53" evidence="9"/>
<feature type="binding site" evidence="9">
    <location>
        <position position="97"/>
    </location>
    <ligand>
        <name>Fe(2+)</name>
        <dbReference type="ChEBI" id="CHEBI:29033"/>
    </ligand>
</feature>